<organism evidence="1 2">
    <name type="scientific">Thermocoleostomius sinensis A174</name>
    <dbReference type="NCBI Taxonomy" id="2016057"/>
    <lineage>
        <taxon>Bacteria</taxon>
        <taxon>Bacillati</taxon>
        <taxon>Cyanobacteriota</taxon>
        <taxon>Cyanophyceae</taxon>
        <taxon>Oculatellales</taxon>
        <taxon>Oculatellaceae</taxon>
        <taxon>Thermocoleostomius</taxon>
    </lineage>
</organism>
<evidence type="ECO:0000313" key="2">
    <source>
        <dbReference type="Proteomes" id="UP001163152"/>
    </source>
</evidence>
<dbReference type="PANTHER" id="PTHR36456:SF1">
    <property type="entry name" value="UPF0232 PROTEIN SCO3875"/>
    <property type="match status" value="1"/>
</dbReference>
<dbReference type="RefSeq" id="WP_268611495.1">
    <property type="nucleotide sequence ID" value="NZ_CP113797.1"/>
</dbReference>
<dbReference type="KEGG" id="tsin:OXH18_05835"/>
<dbReference type="Pfam" id="PF05258">
    <property type="entry name" value="DciA"/>
    <property type="match status" value="1"/>
</dbReference>
<name>A0A9E8ZDV3_9CYAN</name>
<protein>
    <submittedName>
        <fullName evidence="1">DciA family protein</fullName>
    </submittedName>
</protein>
<evidence type="ECO:0000313" key="1">
    <source>
        <dbReference type="EMBL" id="WAL61509.1"/>
    </source>
</evidence>
<sequence>MPFSSLQQVLGGFEDHNHWQKRKQFRQLLQCWSDVVGSVVAAQTQPVSIQRQVLQVATSSAVWAQNLAFERQRILEKLNTRLSYQITDIRFSTACWRRETYTTSSESSILWQEHPSRISIASVHPVSLSPSICDPQTAFQRWSAIVRDRSRHLPTCPRCQCPTPPGELQRWSVCAVCAVKKKG</sequence>
<proteinExistence type="predicted"/>
<keyword evidence="2" id="KW-1185">Reference proteome</keyword>
<dbReference type="AlphaFoldDB" id="A0A9E8ZDV3"/>
<dbReference type="PANTHER" id="PTHR36456">
    <property type="entry name" value="UPF0232 PROTEIN SCO3875"/>
    <property type="match status" value="1"/>
</dbReference>
<dbReference type="Proteomes" id="UP001163152">
    <property type="component" value="Chromosome"/>
</dbReference>
<dbReference type="InterPro" id="IPR007922">
    <property type="entry name" value="DciA-like"/>
</dbReference>
<gene>
    <name evidence="1" type="ORF">OXH18_05835</name>
</gene>
<accession>A0A9E8ZDV3</accession>
<reference evidence="1" key="1">
    <citation type="submission" date="2022-12" db="EMBL/GenBank/DDBJ databases">
        <title>Polyphasic identification of a Novel Hot-Spring Cyanobacterium Ocullathermofonsia sinensis gen nov. sp. nov. and Genomic Insights on its Adaptations to the Thermal Habitat.</title>
        <authorList>
            <person name="Daroch M."/>
            <person name="Tang J."/>
            <person name="Jiang Y."/>
        </authorList>
    </citation>
    <scope>NUCLEOTIDE SEQUENCE</scope>
    <source>
        <strain evidence="1">PKUAC-SCTA174</strain>
    </source>
</reference>
<dbReference type="EMBL" id="CP113797">
    <property type="protein sequence ID" value="WAL61509.1"/>
    <property type="molecule type" value="Genomic_DNA"/>
</dbReference>